<dbReference type="Gene3D" id="2.130.10.30">
    <property type="entry name" value="Regulator of chromosome condensation 1/beta-lactamase-inhibitor protein II"/>
    <property type="match status" value="1"/>
</dbReference>
<accession>A0A6A6USZ2</accession>
<organism evidence="6 7">
    <name type="scientific">Microthyrium microscopicum</name>
    <dbReference type="NCBI Taxonomy" id="703497"/>
    <lineage>
        <taxon>Eukaryota</taxon>
        <taxon>Fungi</taxon>
        <taxon>Dikarya</taxon>
        <taxon>Ascomycota</taxon>
        <taxon>Pezizomycotina</taxon>
        <taxon>Dothideomycetes</taxon>
        <taxon>Dothideomycetes incertae sedis</taxon>
        <taxon>Microthyriales</taxon>
        <taxon>Microthyriaceae</taxon>
        <taxon>Microthyrium</taxon>
    </lineage>
</organism>
<dbReference type="PANTHER" id="PTHR45982">
    <property type="entry name" value="REGULATOR OF CHROMOSOME CONDENSATION"/>
    <property type="match status" value="1"/>
</dbReference>
<feature type="compositionally biased region" description="Acidic residues" evidence="4">
    <location>
        <begin position="187"/>
        <end position="198"/>
    </location>
</feature>
<dbReference type="OrthoDB" id="61110at2759"/>
<sequence length="538" mass="56727">MARSKAVAMPLRDKPEPRKRATTKPVDDADVDERPAKRAKTSSQASDEPTKAAKGTKAVKDTKPTKTTKSQAKAPVKAAAKATTTKASSKPQVINVAPTQRLEVYVCGTGDSGELGLGVGKGAGIAKRLRKNDKLEPKAVGVVSLSCGGIHNAALTAEGQAWTWGANDDNTLGRDTVWAGAERDIGDESDSDDDDDSGSDLNPLEATPAAVPSDLFPVGTKITEVAAGDTATFVVTGKGDVYGWGHFRDSQGKYGFTVDSKTNKVIEVQHSPLHLDLLKNIKSISAGSDYVLAVDTAGKVYSWGNDQQGQLGRGSVKTRHVPREHGLIPANIHFPRGTEITYVHAGGSHAFAIDKKGHTWAWGLNNFGQTGIMQGAGTGGNTITTPHKVTSLGTRMKMVQGGTHFSVGVTHDGECLVWGRVDGGQMGMDVTKLPDDLVAYERNKPRILLEPTPTSVKDCIWAAAGTEHVIAISSNGKLYSWGFNASSQCGQRVADDDLVKEPTEMKIPEGAGTPVWAGAGGQYSIVMCAPKAATNGTH</sequence>
<evidence type="ECO:0000256" key="2">
    <source>
        <dbReference type="ARBA" id="ARBA00022737"/>
    </source>
</evidence>
<name>A0A6A6USZ2_9PEZI</name>
<evidence type="ECO:0000313" key="7">
    <source>
        <dbReference type="Proteomes" id="UP000799302"/>
    </source>
</evidence>
<feature type="region of interest" description="Disordered" evidence="4">
    <location>
        <begin position="1"/>
        <end position="75"/>
    </location>
</feature>
<reference evidence="6" key="1">
    <citation type="journal article" date="2020" name="Stud. Mycol.">
        <title>101 Dothideomycetes genomes: a test case for predicting lifestyles and emergence of pathogens.</title>
        <authorList>
            <person name="Haridas S."/>
            <person name="Albert R."/>
            <person name="Binder M."/>
            <person name="Bloem J."/>
            <person name="Labutti K."/>
            <person name="Salamov A."/>
            <person name="Andreopoulos B."/>
            <person name="Baker S."/>
            <person name="Barry K."/>
            <person name="Bills G."/>
            <person name="Bluhm B."/>
            <person name="Cannon C."/>
            <person name="Castanera R."/>
            <person name="Culley D."/>
            <person name="Daum C."/>
            <person name="Ezra D."/>
            <person name="Gonzalez J."/>
            <person name="Henrissat B."/>
            <person name="Kuo A."/>
            <person name="Liang C."/>
            <person name="Lipzen A."/>
            <person name="Lutzoni F."/>
            <person name="Magnuson J."/>
            <person name="Mondo S."/>
            <person name="Nolan M."/>
            <person name="Ohm R."/>
            <person name="Pangilinan J."/>
            <person name="Park H.-J."/>
            <person name="Ramirez L."/>
            <person name="Alfaro M."/>
            <person name="Sun H."/>
            <person name="Tritt A."/>
            <person name="Yoshinaga Y."/>
            <person name="Zwiers L.-H."/>
            <person name="Turgeon B."/>
            <person name="Goodwin S."/>
            <person name="Spatafora J."/>
            <person name="Crous P."/>
            <person name="Grigoriev I."/>
        </authorList>
    </citation>
    <scope>NUCLEOTIDE SEQUENCE</scope>
    <source>
        <strain evidence="6">CBS 115976</strain>
    </source>
</reference>
<keyword evidence="2" id="KW-0677">Repeat</keyword>
<dbReference type="PANTHER" id="PTHR45982:SF1">
    <property type="entry name" value="REGULATOR OF CHROMOSOME CONDENSATION"/>
    <property type="match status" value="1"/>
</dbReference>
<dbReference type="GO" id="GO:0005085">
    <property type="term" value="F:guanyl-nucleotide exchange factor activity"/>
    <property type="evidence" value="ECO:0007669"/>
    <property type="project" value="TreeGrafter"/>
</dbReference>
<gene>
    <name evidence="6" type="ORF">BT63DRAFT_419394</name>
</gene>
<dbReference type="GO" id="GO:0005737">
    <property type="term" value="C:cytoplasm"/>
    <property type="evidence" value="ECO:0007669"/>
    <property type="project" value="TreeGrafter"/>
</dbReference>
<dbReference type="InterPro" id="IPR009091">
    <property type="entry name" value="RCC1/BLIP-II"/>
</dbReference>
<feature type="repeat" description="RCC1" evidence="3">
    <location>
        <begin position="476"/>
        <end position="530"/>
    </location>
</feature>
<feature type="repeat" description="RCC1" evidence="3">
    <location>
        <begin position="298"/>
        <end position="356"/>
    </location>
</feature>
<evidence type="ECO:0000256" key="4">
    <source>
        <dbReference type="SAM" id="MobiDB-lite"/>
    </source>
</evidence>
<feature type="repeat" description="RCC1" evidence="3">
    <location>
        <begin position="357"/>
        <end position="412"/>
    </location>
</feature>
<evidence type="ECO:0000259" key="5">
    <source>
        <dbReference type="Pfam" id="PF25390"/>
    </source>
</evidence>
<feature type="domain" description="RCC1-like" evidence="5">
    <location>
        <begin position="103"/>
        <end position="526"/>
    </location>
</feature>
<dbReference type="EMBL" id="MU004230">
    <property type="protein sequence ID" value="KAF2674084.1"/>
    <property type="molecule type" value="Genomic_DNA"/>
</dbReference>
<feature type="repeat" description="RCC1" evidence="3">
    <location>
        <begin position="239"/>
        <end position="297"/>
    </location>
</feature>
<dbReference type="Pfam" id="PF25390">
    <property type="entry name" value="WD40_RLD"/>
    <property type="match status" value="1"/>
</dbReference>
<evidence type="ECO:0000256" key="1">
    <source>
        <dbReference type="ARBA" id="ARBA00022658"/>
    </source>
</evidence>
<feature type="repeat" description="RCC1" evidence="3">
    <location>
        <begin position="413"/>
        <end position="475"/>
    </location>
</feature>
<dbReference type="InterPro" id="IPR000408">
    <property type="entry name" value="Reg_chr_condens"/>
</dbReference>
<protein>
    <submittedName>
        <fullName evidence="6">RCC1/BLIP-II</fullName>
    </submittedName>
</protein>
<feature type="repeat" description="RCC1" evidence="3">
    <location>
        <begin position="159"/>
        <end position="238"/>
    </location>
</feature>
<dbReference type="InterPro" id="IPR051553">
    <property type="entry name" value="Ran_GTPase-activating"/>
</dbReference>
<dbReference type="PRINTS" id="PR00633">
    <property type="entry name" value="RCCNDNSATION"/>
</dbReference>
<dbReference type="AlphaFoldDB" id="A0A6A6USZ2"/>
<dbReference type="Proteomes" id="UP000799302">
    <property type="component" value="Unassembled WGS sequence"/>
</dbReference>
<dbReference type="PROSITE" id="PS50012">
    <property type="entry name" value="RCC1_3"/>
    <property type="match status" value="7"/>
</dbReference>
<feature type="region of interest" description="Disordered" evidence="4">
    <location>
        <begin position="183"/>
        <end position="212"/>
    </location>
</feature>
<keyword evidence="1" id="KW-0344">Guanine-nucleotide releasing factor</keyword>
<feature type="repeat" description="RCC1" evidence="3">
    <location>
        <begin position="102"/>
        <end position="158"/>
    </location>
</feature>
<dbReference type="InterPro" id="IPR058923">
    <property type="entry name" value="RCC1-like_dom"/>
</dbReference>
<keyword evidence="7" id="KW-1185">Reference proteome</keyword>
<proteinExistence type="predicted"/>
<evidence type="ECO:0000313" key="6">
    <source>
        <dbReference type="EMBL" id="KAF2674084.1"/>
    </source>
</evidence>
<dbReference type="SUPFAM" id="SSF50985">
    <property type="entry name" value="RCC1/BLIP-II"/>
    <property type="match status" value="1"/>
</dbReference>
<evidence type="ECO:0000256" key="3">
    <source>
        <dbReference type="PROSITE-ProRule" id="PRU00235"/>
    </source>
</evidence>